<dbReference type="PANTHER" id="PTHR43332">
    <property type="entry name" value="INNER MEMBRANE TRANSPORT PERMEASE YADH-RELATED"/>
    <property type="match status" value="1"/>
</dbReference>
<dbReference type="PROSITE" id="PS51012">
    <property type="entry name" value="ABC_TM2"/>
    <property type="match status" value="1"/>
</dbReference>
<evidence type="ECO:0000259" key="7">
    <source>
        <dbReference type="PROSITE" id="PS51012"/>
    </source>
</evidence>
<evidence type="ECO:0000313" key="8">
    <source>
        <dbReference type="EMBL" id="MDR6269131.1"/>
    </source>
</evidence>
<dbReference type="InterPro" id="IPR052522">
    <property type="entry name" value="ABC-2_transport_permease"/>
</dbReference>
<dbReference type="Pfam" id="PF01061">
    <property type="entry name" value="ABC2_membrane"/>
    <property type="match status" value="1"/>
</dbReference>
<dbReference type="RefSeq" id="WP_309797209.1">
    <property type="nucleotide sequence ID" value="NZ_BAAAHY010000001.1"/>
</dbReference>
<evidence type="ECO:0000313" key="9">
    <source>
        <dbReference type="Proteomes" id="UP001185069"/>
    </source>
</evidence>
<feature type="transmembrane region" description="Helical" evidence="6">
    <location>
        <begin position="253"/>
        <end position="272"/>
    </location>
</feature>
<feature type="transmembrane region" description="Helical" evidence="6">
    <location>
        <begin position="142"/>
        <end position="162"/>
    </location>
</feature>
<dbReference type="InterPro" id="IPR013525">
    <property type="entry name" value="ABC2_TM"/>
</dbReference>
<dbReference type="EMBL" id="JAVDQF010000001">
    <property type="protein sequence ID" value="MDR6269131.1"/>
    <property type="molecule type" value="Genomic_DNA"/>
</dbReference>
<keyword evidence="2 6" id="KW-0812">Transmembrane</keyword>
<keyword evidence="9" id="KW-1185">Reference proteome</keyword>
<keyword evidence="6" id="KW-1003">Cell membrane</keyword>
<comment type="similarity">
    <text evidence="6">Belongs to the ABC-2 integral membrane protein family.</text>
</comment>
<evidence type="ECO:0000256" key="6">
    <source>
        <dbReference type="RuleBase" id="RU361157"/>
    </source>
</evidence>
<sequence>MTEPHPIPERTKIPVPLTPEQSAVKAVRFGSWYFAEHMFRQMRNWLVSIAAYSIGSPLAYLFAMGIGLASLVNSSTSNQFSGVSYQTFIAPALVASTALMSAAGDFMFPVMAGFRWRRIYYGPHASPLVPEQIAKGHIISTFIRILLPTAVYYLIVVLFQAAPSPWGWLSVLTASLAAMSFGLPLMAWVATLKTDAGQFAMVQRFIVTPLFLFSGTFFPLSQLPVFLQWIGWISPLWHATELGRVLSFGYPEAAWLTVVHLVYLLALAGFGWRLSQRIYAKRLAE</sequence>
<dbReference type="PRINTS" id="PR00164">
    <property type="entry name" value="ABC2TRNSPORT"/>
</dbReference>
<keyword evidence="5" id="KW-0046">Antibiotic resistance</keyword>
<organism evidence="8 9">
    <name type="scientific">Arthrobacter russicus</name>
    <dbReference type="NCBI Taxonomy" id="172040"/>
    <lineage>
        <taxon>Bacteria</taxon>
        <taxon>Bacillati</taxon>
        <taxon>Actinomycetota</taxon>
        <taxon>Actinomycetes</taxon>
        <taxon>Micrococcales</taxon>
        <taxon>Micrococcaceae</taxon>
        <taxon>Arthrobacter</taxon>
    </lineage>
</organism>
<feature type="transmembrane region" description="Helical" evidence="6">
    <location>
        <begin position="88"/>
        <end position="108"/>
    </location>
</feature>
<feature type="transmembrane region" description="Helical" evidence="6">
    <location>
        <begin position="45"/>
        <end position="68"/>
    </location>
</feature>
<comment type="caution">
    <text evidence="8">The sequence shown here is derived from an EMBL/GenBank/DDBJ whole genome shotgun (WGS) entry which is preliminary data.</text>
</comment>
<dbReference type="PIRSF" id="PIRSF006648">
    <property type="entry name" value="DrrB"/>
    <property type="match status" value="1"/>
</dbReference>
<dbReference type="InterPro" id="IPR047817">
    <property type="entry name" value="ABC2_TM_bact-type"/>
</dbReference>
<dbReference type="InterPro" id="IPR000412">
    <property type="entry name" value="ABC_2_transport"/>
</dbReference>
<protein>
    <recommendedName>
        <fullName evidence="6">Transport permease protein</fullName>
    </recommendedName>
</protein>
<accession>A0ABU1JB86</accession>
<evidence type="ECO:0000256" key="5">
    <source>
        <dbReference type="ARBA" id="ARBA00023251"/>
    </source>
</evidence>
<keyword evidence="6" id="KW-0813">Transport</keyword>
<keyword evidence="4 6" id="KW-0472">Membrane</keyword>
<name>A0ABU1JB86_9MICC</name>
<evidence type="ECO:0000256" key="1">
    <source>
        <dbReference type="ARBA" id="ARBA00004141"/>
    </source>
</evidence>
<keyword evidence="3 6" id="KW-1133">Transmembrane helix</keyword>
<evidence type="ECO:0000256" key="4">
    <source>
        <dbReference type="ARBA" id="ARBA00023136"/>
    </source>
</evidence>
<comment type="subcellular location">
    <subcellularLocation>
        <location evidence="6">Cell membrane</location>
        <topology evidence="6">Multi-pass membrane protein</topology>
    </subcellularLocation>
    <subcellularLocation>
        <location evidence="1">Membrane</location>
        <topology evidence="1">Multi-pass membrane protein</topology>
    </subcellularLocation>
</comment>
<proteinExistence type="inferred from homology"/>
<gene>
    <name evidence="8" type="ORF">JOE69_001369</name>
</gene>
<evidence type="ECO:0000256" key="3">
    <source>
        <dbReference type="ARBA" id="ARBA00022989"/>
    </source>
</evidence>
<feature type="transmembrane region" description="Helical" evidence="6">
    <location>
        <begin position="210"/>
        <end position="233"/>
    </location>
</feature>
<dbReference type="PANTHER" id="PTHR43332:SF2">
    <property type="entry name" value="INNER MEMBRANE TRANSPORT PERMEASE YADH"/>
    <property type="match status" value="1"/>
</dbReference>
<reference evidence="8 9" key="1">
    <citation type="submission" date="2023-07" db="EMBL/GenBank/DDBJ databases">
        <title>Sequencing the genomes of 1000 actinobacteria strains.</title>
        <authorList>
            <person name="Klenk H.-P."/>
        </authorList>
    </citation>
    <scope>NUCLEOTIDE SEQUENCE [LARGE SCALE GENOMIC DNA]</scope>
    <source>
        <strain evidence="8 9">DSM 14555</strain>
    </source>
</reference>
<feature type="domain" description="ABC transmembrane type-2" evidence="7">
    <location>
        <begin position="48"/>
        <end position="282"/>
    </location>
</feature>
<feature type="transmembrane region" description="Helical" evidence="6">
    <location>
        <begin position="168"/>
        <end position="189"/>
    </location>
</feature>
<dbReference type="Proteomes" id="UP001185069">
    <property type="component" value="Unassembled WGS sequence"/>
</dbReference>
<evidence type="ECO:0000256" key="2">
    <source>
        <dbReference type="ARBA" id="ARBA00022692"/>
    </source>
</evidence>